<evidence type="ECO:0000313" key="1">
    <source>
        <dbReference type="EMBL" id="EUA56495.1"/>
    </source>
</evidence>
<protein>
    <submittedName>
        <fullName evidence="1">Uncharacterized protein</fullName>
    </submittedName>
</protein>
<dbReference type="AlphaFoldDB" id="X8CML5"/>
<organism evidence="1">
    <name type="scientific">Mycobacterium xenopi 4042</name>
    <dbReference type="NCBI Taxonomy" id="1299334"/>
    <lineage>
        <taxon>Bacteria</taxon>
        <taxon>Bacillati</taxon>
        <taxon>Actinomycetota</taxon>
        <taxon>Actinomycetes</taxon>
        <taxon>Mycobacteriales</taxon>
        <taxon>Mycobacteriaceae</taxon>
        <taxon>Mycobacterium</taxon>
    </lineage>
</organism>
<accession>X8CML5</accession>
<proteinExistence type="predicted"/>
<gene>
    <name evidence="1" type="ORF">I553_8543</name>
</gene>
<sequence length="59" mass="6321">MRNPMHMQLIAVESGENAAQEAEVGFFAFDHVAERAVADQTPVRDGGGQTIPILAAQAR</sequence>
<reference evidence="1" key="1">
    <citation type="submission" date="2014-01" db="EMBL/GenBank/DDBJ databases">
        <authorList>
            <person name="Brown-Elliot B."/>
            <person name="Wallace R."/>
            <person name="Lenaerts A."/>
            <person name="Ordway D."/>
            <person name="DeGroote M.A."/>
            <person name="Parker T."/>
            <person name="Sizemore C."/>
            <person name="Tallon L.J."/>
            <person name="Sadzewicz L.K."/>
            <person name="Sengamalay N."/>
            <person name="Fraser C.M."/>
            <person name="Hine E."/>
            <person name="Shefchek K.A."/>
            <person name="Das S.P."/>
            <person name="Tettelin H."/>
        </authorList>
    </citation>
    <scope>NUCLEOTIDE SEQUENCE [LARGE SCALE GENOMIC DNA]</scope>
    <source>
        <strain evidence="1">4042</strain>
    </source>
</reference>
<name>X8CML5_MYCXE</name>
<dbReference type="EMBL" id="JAOB01000029">
    <property type="protein sequence ID" value="EUA56495.1"/>
    <property type="molecule type" value="Genomic_DNA"/>
</dbReference>
<comment type="caution">
    <text evidence="1">The sequence shown here is derived from an EMBL/GenBank/DDBJ whole genome shotgun (WGS) entry which is preliminary data.</text>
</comment>